<keyword evidence="8" id="KW-0844">Vision</keyword>
<evidence type="ECO:0000256" key="2">
    <source>
        <dbReference type="ARBA" id="ARBA00022692"/>
    </source>
</evidence>
<keyword evidence="11" id="KW-1185">Reference proteome</keyword>
<keyword evidence="4" id="KW-0297">G-protein coupled receptor</keyword>
<name>A0A1I8BRM0_MELHA</name>
<feature type="transmembrane region" description="Helical" evidence="9">
    <location>
        <begin position="37"/>
        <end position="65"/>
    </location>
</feature>
<dbReference type="InterPro" id="IPR050125">
    <property type="entry name" value="GPCR_opsins"/>
</dbReference>
<evidence type="ECO:0000259" key="10">
    <source>
        <dbReference type="PROSITE" id="PS50262"/>
    </source>
</evidence>
<dbReference type="GO" id="GO:0007601">
    <property type="term" value="P:visual perception"/>
    <property type="evidence" value="ECO:0007669"/>
    <property type="project" value="UniProtKB-KW"/>
</dbReference>
<evidence type="ECO:0000256" key="3">
    <source>
        <dbReference type="ARBA" id="ARBA00022989"/>
    </source>
</evidence>
<feature type="transmembrane region" description="Helical" evidence="9">
    <location>
        <begin position="208"/>
        <end position="230"/>
    </location>
</feature>
<reference evidence="12" key="1">
    <citation type="submission" date="2016-11" db="UniProtKB">
        <authorList>
            <consortium name="WormBaseParasite"/>
        </authorList>
    </citation>
    <scope>IDENTIFICATION</scope>
</reference>
<evidence type="ECO:0000313" key="11">
    <source>
        <dbReference type="Proteomes" id="UP000095281"/>
    </source>
</evidence>
<evidence type="ECO:0000256" key="8">
    <source>
        <dbReference type="ARBA" id="ARBA00023305"/>
    </source>
</evidence>
<dbReference type="PANTHER" id="PTHR24240">
    <property type="entry name" value="OPSIN"/>
    <property type="match status" value="1"/>
</dbReference>
<protein>
    <submittedName>
        <fullName evidence="12">G_PROTEIN_RECEP_F1_2 domain-containing protein</fullName>
    </submittedName>
</protein>
<evidence type="ECO:0000256" key="7">
    <source>
        <dbReference type="ARBA" id="ARBA00023224"/>
    </source>
</evidence>
<dbReference type="Pfam" id="PF10320">
    <property type="entry name" value="7TM_GPCR_Srsx"/>
    <property type="match status" value="1"/>
</dbReference>
<dbReference type="SMART" id="SM01381">
    <property type="entry name" value="7TM_GPCR_Srsx"/>
    <property type="match status" value="1"/>
</dbReference>
<dbReference type="WBParaSite" id="MhA1_Contig418.frz3.gene14">
    <property type="protein sequence ID" value="MhA1_Contig418.frz3.gene14"/>
    <property type="gene ID" value="MhA1_Contig418.frz3.gene14"/>
</dbReference>
<dbReference type="SUPFAM" id="SSF81321">
    <property type="entry name" value="Family A G protein-coupled receptor-like"/>
    <property type="match status" value="1"/>
</dbReference>
<feature type="transmembrane region" description="Helical" evidence="9">
    <location>
        <begin position="295"/>
        <end position="317"/>
    </location>
</feature>
<dbReference type="Gene3D" id="1.20.1070.10">
    <property type="entry name" value="Rhodopsin 7-helix transmembrane proteins"/>
    <property type="match status" value="1"/>
</dbReference>
<dbReference type="PROSITE" id="PS50262">
    <property type="entry name" value="G_PROTEIN_RECEP_F1_2"/>
    <property type="match status" value="1"/>
</dbReference>
<dbReference type="InterPro" id="IPR017452">
    <property type="entry name" value="GPCR_Rhodpsn_7TM"/>
</dbReference>
<keyword evidence="7" id="KW-0807">Transducer</keyword>
<feature type="transmembrane region" description="Helical" evidence="9">
    <location>
        <begin position="265"/>
        <end position="283"/>
    </location>
</feature>
<keyword evidence="3 9" id="KW-1133">Transmembrane helix</keyword>
<dbReference type="InterPro" id="IPR000276">
    <property type="entry name" value="GPCR_Rhodpsn"/>
</dbReference>
<keyword evidence="2 9" id="KW-0812">Transmembrane</keyword>
<keyword evidence="8" id="KW-0716">Sensory transduction</keyword>
<organism evidence="11 12">
    <name type="scientific">Meloidogyne hapla</name>
    <name type="common">Root-knot nematode worm</name>
    <dbReference type="NCBI Taxonomy" id="6305"/>
    <lineage>
        <taxon>Eukaryota</taxon>
        <taxon>Metazoa</taxon>
        <taxon>Ecdysozoa</taxon>
        <taxon>Nematoda</taxon>
        <taxon>Chromadorea</taxon>
        <taxon>Rhabditida</taxon>
        <taxon>Tylenchina</taxon>
        <taxon>Tylenchomorpha</taxon>
        <taxon>Tylenchoidea</taxon>
        <taxon>Meloidogynidae</taxon>
        <taxon>Meloidogyninae</taxon>
        <taxon>Meloidogyne</taxon>
    </lineage>
</organism>
<keyword evidence="6" id="KW-0675">Receptor</keyword>
<feature type="transmembrane region" description="Helical" evidence="9">
    <location>
        <begin position="121"/>
        <end position="145"/>
    </location>
</feature>
<feature type="transmembrane region" description="Helical" evidence="9">
    <location>
        <begin position="77"/>
        <end position="101"/>
    </location>
</feature>
<dbReference type="GO" id="GO:0016020">
    <property type="term" value="C:membrane"/>
    <property type="evidence" value="ECO:0007669"/>
    <property type="project" value="UniProtKB-SubCell"/>
</dbReference>
<dbReference type="Proteomes" id="UP000095281">
    <property type="component" value="Unplaced"/>
</dbReference>
<evidence type="ECO:0000256" key="5">
    <source>
        <dbReference type="ARBA" id="ARBA00023136"/>
    </source>
</evidence>
<evidence type="ECO:0000256" key="4">
    <source>
        <dbReference type="ARBA" id="ARBA00023040"/>
    </source>
</evidence>
<evidence type="ECO:0000256" key="9">
    <source>
        <dbReference type="SAM" id="Phobius"/>
    </source>
</evidence>
<evidence type="ECO:0000313" key="12">
    <source>
        <dbReference type="WBParaSite" id="MhA1_Contig418.frz3.gene14"/>
    </source>
</evidence>
<accession>A0A1I8BRM0</accession>
<keyword evidence="5 9" id="KW-0472">Membrane</keyword>
<comment type="subcellular location">
    <subcellularLocation>
        <location evidence="1">Membrane</location>
        <topology evidence="1">Multi-pass membrane protein</topology>
    </subcellularLocation>
</comment>
<feature type="transmembrane region" description="Helical" evidence="9">
    <location>
        <begin position="157"/>
        <end position="175"/>
    </location>
</feature>
<evidence type="ECO:0000256" key="6">
    <source>
        <dbReference type="ARBA" id="ARBA00023170"/>
    </source>
</evidence>
<dbReference type="InterPro" id="IPR019424">
    <property type="entry name" value="7TM_GPCR_Srsx"/>
</dbReference>
<sequence>MQFNNNITLENIENNNNLYDDIKLFYLLTNNTQGPKFALILPAVLLTIISIVGIPLNAGIIFISIKYRNKLNSTANFLIALNAFFDLLQLTHPFPFFFVAISSTNFIGTFQSMRLQIPALFGIQCSLTCIAFTAIDRLIAVVAPLKYNQMSKRTQRRYSSVNVFLCTVNGLWNVIELWRKCELEANGPVTGFVGQIGWDSKTHLGHYLVGPILIGISIFCYILICIILVVRKVKKWYNSAIYNKKNVNTLENNLFQDQVKLLKSLSLIVSVHVGTVLFGSLLLGFTSDFSVICNWYLMNLSVCIILMGPLTNAIVLYKNSIDYYDLFNILLNDIKIISLQLLNSLLKTCRIFPQINFQNSIKTAKVNPQQNQQMYCLSNTTSDRTIIRNDQKITIKREVGKISPDGVTELQ</sequence>
<dbReference type="GO" id="GO:0004930">
    <property type="term" value="F:G protein-coupled receptor activity"/>
    <property type="evidence" value="ECO:0007669"/>
    <property type="project" value="UniProtKB-KW"/>
</dbReference>
<evidence type="ECO:0000256" key="1">
    <source>
        <dbReference type="ARBA" id="ARBA00004141"/>
    </source>
</evidence>
<feature type="domain" description="G-protein coupled receptors family 1 profile" evidence="10">
    <location>
        <begin position="56"/>
        <end position="157"/>
    </location>
</feature>
<dbReference type="CDD" id="cd00637">
    <property type="entry name" value="7tm_classA_rhodopsin-like"/>
    <property type="match status" value="1"/>
</dbReference>
<dbReference type="AlphaFoldDB" id="A0A1I8BRM0"/>
<proteinExistence type="predicted"/>